<feature type="transmembrane region" description="Helical" evidence="6">
    <location>
        <begin position="21"/>
        <end position="41"/>
    </location>
</feature>
<evidence type="ECO:0000313" key="8">
    <source>
        <dbReference type="Proteomes" id="UP000635071"/>
    </source>
</evidence>
<feature type="transmembrane region" description="Helical" evidence="6">
    <location>
        <begin position="124"/>
        <end position="141"/>
    </location>
</feature>
<gene>
    <name evidence="7" type="ORF">GCM10011529_11400</name>
</gene>
<feature type="transmembrane region" description="Helical" evidence="6">
    <location>
        <begin position="94"/>
        <end position="112"/>
    </location>
</feature>
<reference evidence="7" key="1">
    <citation type="journal article" date="2014" name="Int. J. Syst. Evol. Microbiol.">
        <title>Complete genome sequence of Corynebacterium casei LMG S-19264T (=DSM 44701T), isolated from a smear-ripened cheese.</title>
        <authorList>
            <consortium name="US DOE Joint Genome Institute (JGI-PGF)"/>
            <person name="Walter F."/>
            <person name="Albersmeier A."/>
            <person name="Kalinowski J."/>
            <person name="Ruckert C."/>
        </authorList>
    </citation>
    <scope>NUCLEOTIDE SEQUENCE</scope>
    <source>
        <strain evidence="7">CGMCC 1.15519</strain>
    </source>
</reference>
<evidence type="ECO:0000256" key="3">
    <source>
        <dbReference type="ARBA" id="ARBA00022692"/>
    </source>
</evidence>
<dbReference type="PANTHER" id="PTHR31885">
    <property type="entry name" value="GH04784P"/>
    <property type="match status" value="1"/>
</dbReference>
<reference evidence="7" key="2">
    <citation type="submission" date="2020-09" db="EMBL/GenBank/DDBJ databases">
        <authorList>
            <person name="Sun Q."/>
            <person name="Zhou Y."/>
        </authorList>
    </citation>
    <scope>NUCLEOTIDE SEQUENCE</scope>
    <source>
        <strain evidence="7">CGMCC 1.15519</strain>
    </source>
</reference>
<dbReference type="GO" id="GO:0016020">
    <property type="term" value="C:membrane"/>
    <property type="evidence" value="ECO:0007669"/>
    <property type="project" value="UniProtKB-SubCell"/>
</dbReference>
<keyword evidence="5 6" id="KW-0472">Membrane</keyword>
<protein>
    <recommendedName>
        <fullName evidence="9">Lysoplasmalogenase</fullName>
    </recommendedName>
</protein>
<keyword evidence="4 6" id="KW-1133">Transmembrane helix</keyword>
<keyword evidence="3 6" id="KW-0812">Transmembrane</keyword>
<dbReference type="AlphaFoldDB" id="A0A916ZNU0"/>
<feature type="transmembrane region" description="Helical" evidence="6">
    <location>
        <begin position="147"/>
        <end position="166"/>
    </location>
</feature>
<dbReference type="GO" id="GO:0016787">
    <property type="term" value="F:hydrolase activity"/>
    <property type="evidence" value="ECO:0007669"/>
    <property type="project" value="TreeGrafter"/>
</dbReference>
<dbReference type="PANTHER" id="PTHR31885:SF6">
    <property type="entry name" value="GH04784P"/>
    <property type="match status" value="1"/>
</dbReference>
<evidence type="ECO:0000256" key="5">
    <source>
        <dbReference type="ARBA" id="ARBA00023136"/>
    </source>
</evidence>
<comment type="subcellular location">
    <subcellularLocation>
        <location evidence="1">Membrane</location>
        <topology evidence="1">Multi-pass membrane protein</topology>
    </subcellularLocation>
</comment>
<evidence type="ECO:0000256" key="1">
    <source>
        <dbReference type="ARBA" id="ARBA00004141"/>
    </source>
</evidence>
<evidence type="ECO:0008006" key="9">
    <source>
        <dbReference type="Google" id="ProtNLM"/>
    </source>
</evidence>
<accession>A0A916ZNU0</accession>
<feature type="transmembrane region" description="Helical" evidence="6">
    <location>
        <begin position="173"/>
        <end position="190"/>
    </location>
</feature>
<name>A0A916ZNU0_9SPHN</name>
<feature type="transmembrane region" description="Helical" evidence="6">
    <location>
        <begin position="196"/>
        <end position="214"/>
    </location>
</feature>
<evidence type="ECO:0000256" key="2">
    <source>
        <dbReference type="ARBA" id="ARBA00007375"/>
    </source>
</evidence>
<evidence type="ECO:0000313" key="7">
    <source>
        <dbReference type="EMBL" id="GGE06719.1"/>
    </source>
</evidence>
<sequence length="237" mass="24955">MENTVDPFKMADQSLRDRMGRWLVIVSITAGILYPLLGARLGLGGEVALKGVAVGALAIAAFQGDGPYRKWLGAIMAAGAVGDVLLNIPGAFFVGAGAFAIGHVIAMAFYSQLRRGILTLGDKVFAAALIGFGLAMPTLVLPAGQPVGALMLYSVLLCGMAAAAWISRFPRRWAAAGALLFVASDTFLVMRMGGTLVGGGFVHGLIVWYSYYLGQLMIFTGVRRGLDQRQGADWARG</sequence>
<organism evidence="7 8">
    <name type="scientific">Sandarakinorhabdus glacialis</name>
    <dbReference type="NCBI Taxonomy" id="1614636"/>
    <lineage>
        <taxon>Bacteria</taxon>
        <taxon>Pseudomonadati</taxon>
        <taxon>Pseudomonadota</taxon>
        <taxon>Alphaproteobacteria</taxon>
        <taxon>Sphingomonadales</taxon>
        <taxon>Sphingosinicellaceae</taxon>
        <taxon>Sandarakinorhabdus</taxon>
    </lineage>
</organism>
<keyword evidence="8" id="KW-1185">Reference proteome</keyword>
<dbReference type="Proteomes" id="UP000635071">
    <property type="component" value="Unassembled WGS sequence"/>
</dbReference>
<dbReference type="Pfam" id="PF07947">
    <property type="entry name" value="YhhN"/>
    <property type="match status" value="1"/>
</dbReference>
<evidence type="ECO:0000256" key="4">
    <source>
        <dbReference type="ARBA" id="ARBA00022989"/>
    </source>
</evidence>
<dbReference type="EMBL" id="BMJM01000003">
    <property type="protein sequence ID" value="GGE06719.1"/>
    <property type="molecule type" value="Genomic_DNA"/>
</dbReference>
<comment type="caution">
    <text evidence="7">The sequence shown here is derived from an EMBL/GenBank/DDBJ whole genome shotgun (WGS) entry which is preliminary data.</text>
</comment>
<proteinExistence type="inferred from homology"/>
<evidence type="ECO:0000256" key="6">
    <source>
        <dbReference type="SAM" id="Phobius"/>
    </source>
</evidence>
<dbReference type="InterPro" id="IPR012506">
    <property type="entry name" value="TMEM86B-like"/>
</dbReference>
<comment type="similarity">
    <text evidence="2">Belongs to the TMEM86 family.</text>
</comment>